<dbReference type="EMBL" id="BARV01037882">
    <property type="protein sequence ID" value="GAI55310.1"/>
    <property type="molecule type" value="Genomic_DNA"/>
</dbReference>
<feature type="non-terminal residue" evidence="1">
    <location>
        <position position="107"/>
    </location>
</feature>
<protein>
    <submittedName>
        <fullName evidence="1">Uncharacterized protein</fullName>
    </submittedName>
</protein>
<accession>X1QWP4</accession>
<reference evidence="1" key="1">
    <citation type="journal article" date="2014" name="Front. Microbiol.">
        <title>High frequency of phylogenetically diverse reductive dehalogenase-homologous genes in deep subseafloor sedimentary metagenomes.</title>
        <authorList>
            <person name="Kawai M."/>
            <person name="Futagami T."/>
            <person name="Toyoda A."/>
            <person name="Takaki Y."/>
            <person name="Nishi S."/>
            <person name="Hori S."/>
            <person name="Arai W."/>
            <person name="Tsubouchi T."/>
            <person name="Morono Y."/>
            <person name="Uchiyama I."/>
            <person name="Ito T."/>
            <person name="Fujiyama A."/>
            <person name="Inagaki F."/>
            <person name="Takami H."/>
        </authorList>
    </citation>
    <scope>NUCLEOTIDE SEQUENCE</scope>
    <source>
        <strain evidence="1">Expedition CK06-06</strain>
    </source>
</reference>
<gene>
    <name evidence="1" type="ORF">S06H3_58502</name>
</gene>
<dbReference type="AlphaFoldDB" id="X1QWP4"/>
<organism evidence="1">
    <name type="scientific">marine sediment metagenome</name>
    <dbReference type="NCBI Taxonomy" id="412755"/>
    <lineage>
        <taxon>unclassified sequences</taxon>
        <taxon>metagenomes</taxon>
        <taxon>ecological metagenomes</taxon>
    </lineage>
</organism>
<comment type="caution">
    <text evidence="1">The sequence shown here is derived from an EMBL/GenBank/DDBJ whole genome shotgun (WGS) entry which is preliminary data.</text>
</comment>
<evidence type="ECO:0000313" key="1">
    <source>
        <dbReference type="EMBL" id="GAI55310.1"/>
    </source>
</evidence>
<sequence length="107" mass="12075">MEPDSKDYSKIGLRDLSAREIKDIAEKAAKKESLTELNRARVSPSSSQETVIHMMSRLGIPVERIAALLKINRKTAKKYSENPRLIRSIKKSLKKGHACHKVAEEYG</sequence>
<name>X1QWP4_9ZZZZ</name>
<proteinExistence type="predicted"/>